<dbReference type="GO" id="GO:0008168">
    <property type="term" value="F:methyltransferase activity"/>
    <property type="evidence" value="ECO:0007669"/>
    <property type="project" value="InterPro"/>
</dbReference>
<sequence length="209" mass="23594">MGCHSKYNLTSWVDIYPTDTIFRLPTPTDDNQHRPLVVDIGGGKGHDLKKLLVRHPHISPGRLILQDLLDILKGVDVGPAIKAQPHDFFTPQPTESQGARCGHLMPHFRRCCSFDRFHIRTLMWHLDSVRSRFGMKKGYSRLLIHESLVSSVKPLSKVTASDITIMACLAAAERSEEQWRRLVASAGLNVIKIWRPVQSLESNIEVEAT</sequence>
<dbReference type="EMBL" id="JAULSY010000262">
    <property type="protein sequence ID" value="KAK0653685.1"/>
    <property type="molecule type" value="Genomic_DNA"/>
</dbReference>
<dbReference type="Gene3D" id="3.40.50.150">
    <property type="entry name" value="Vaccinia Virus protein VP39"/>
    <property type="match status" value="1"/>
</dbReference>
<protein>
    <recommendedName>
        <fullName evidence="3">O-methyltransferase domain-containing protein</fullName>
    </recommendedName>
</protein>
<organism evidence="1 2">
    <name type="scientific">Cercophora samala</name>
    <dbReference type="NCBI Taxonomy" id="330535"/>
    <lineage>
        <taxon>Eukaryota</taxon>
        <taxon>Fungi</taxon>
        <taxon>Dikarya</taxon>
        <taxon>Ascomycota</taxon>
        <taxon>Pezizomycotina</taxon>
        <taxon>Sordariomycetes</taxon>
        <taxon>Sordariomycetidae</taxon>
        <taxon>Sordariales</taxon>
        <taxon>Lasiosphaeriaceae</taxon>
        <taxon>Cercophora</taxon>
    </lineage>
</organism>
<comment type="caution">
    <text evidence="1">The sequence shown here is derived from an EMBL/GenBank/DDBJ whole genome shotgun (WGS) entry which is preliminary data.</text>
</comment>
<dbReference type="PANTHER" id="PTHR43712">
    <property type="entry name" value="PUTATIVE (AFU_ORTHOLOGUE AFUA_4G14580)-RELATED"/>
    <property type="match status" value="1"/>
</dbReference>
<proteinExistence type="predicted"/>
<keyword evidence="2" id="KW-1185">Reference proteome</keyword>
<dbReference type="SUPFAM" id="SSF53335">
    <property type="entry name" value="S-adenosyl-L-methionine-dependent methyltransferases"/>
    <property type="match status" value="1"/>
</dbReference>
<gene>
    <name evidence="1" type="ORF">QBC41DRAFT_387446</name>
</gene>
<reference evidence="1" key="1">
    <citation type="submission" date="2023-06" db="EMBL/GenBank/DDBJ databases">
        <title>Genome-scale phylogeny and comparative genomics of the fungal order Sordariales.</title>
        <authorList>
            <consortium name="Lawrence Berkeley National Laboratory"/>
            <person name="Hensen N."/>
            <person name="Bonometti L."/>
            <person name="Westerberg I."/>
            <person name="Brannstrom I.O."/>
            <person name="Guillou S."/>
            <person name="Cros-Aarteil S."/>
            <person name="Calhoun S."/>
            <person name="Haridas S."/>
            <person name="Kuo A."/>
            <person name="Mondo S."/>
            <person name="Pangilinan J."/>
            <person name="Riley R."/>
            <person name="Labutti K."/>
            <person name="Andreopoulos B."/>
            <person name="Lipzen A."/>
            <person name="Chen C."/>
            <person name="Yanf M."/>
            <person name="Daum C."/>
            <person name="Ng V."/>
            <person name="Clum A."/>
            <person name="Steindorff A."/>
            <person name="Ohm R."/>
            <person name="Martin F."/>
            <person name="Silar P."/>
            <person name="Natvig D."/>
            <person name="Lalanne C."/>
            <person name="Gautier V."/>
            <person name="Ament-Velasquez S.L."/>
            <person name="Kruys A."/>
            <person name="Hutchinson M.I."/>
            <person name="Powell A.J."/>
            <person name="Barry K."/>
            <person name="Miller A.N."/>
            <person name="Grigoriev I.V."/>
            <person name="Debuchy R."/>
            <person name="Gladieux P."/>
            <person name="Thoren M.H."/>
            <person name="Johannesson H."/>
        </authorList>
    </citation>
    <scope>NUCLEOTIDE SEQUENCE</scope>
    <source>
        <strain evidence="1">CBS 307.81</strain>
    </source>
</reference>
<dbReference type="PROSITE" id="PS51683">
    <property type="entry name" value="SAM_OMT_II"/>
    <property type="match status" value="1"/>
</dbReference>
<evidence type="ECO:0000313" key="1">
    <source>
        <dbReference type="EMBL" id="KAK0653685.1"/>
    </source>
</evidence>
<dbReference type="Proteomes" id="UP001174997">
    <property type="component" value="Unassembled WGS sequence"/>
</dbReference>
<dbReference type="AlphaFoldDB" id="A0AA39YM96"/>
<dbReference type="InterPro" id="IPR016461">
    <property type="entry name" value="COMT-like"/>
</dbReference>
<evidence type="ECO:0008006" key="3">
    <source>
        <dbReference type="Google" id="ProtNLM"/>
    </source>
</evidence>
<dbReference type="InterPro" id="IPR029063">
    <property type="entry name" value="SAM-dependent_MTases_sf"/>
</dbReference>
<evidence type="ECO:0000313" key="2">
    <source>
        <dbReference type="Proteomes" id="UP001174997"/>
    </source>
</evidence>
<dbReference type="PANTHER" id="PTHR43712:SF1">
    <property type="entry name" value="HYPOTHETICAL O-METHYLTRANSFERASE (EUROFUNG)-RELATED"/>
    <property type="match status" value="1"/>
</dbReference>
<name>A0AA39YM96_9PEZI</name>
<accession>A0AA39YM96</accession>